<feature type="region of interest" description="Disordered" evidence="1">
    <location>
        <begin position="1"/>
        <end position="48"/>
    </location>
</feature>
<evidence type="ECO:0000313" key="3">
    <source>
        <dbReference type="Proteomes" id="UP000555552"/>
    </source>
</evidence>
<organism evidence="2 3">
    <name type="scientific">Pseudokineococcus marinus</name>
    <dbReference type="NCBI Taxonomy" id="351215"/>
    <lineage>
        <taxon>Bacteria</taxon>
        <taxon>Bacillati</taxon>
        <taxon>Actinomycetota</taxon>
        <taxon>Actinomycetes</taxon>
        <taxon>Kineosporiales</taxon>
        <taxon>Kineosporiaceae</taxon>
        <taxon>Pseudokineococcus</taxon>
    </lineage>
</organism>
<gene>
    <name evidence="2" type="ORF">HLB09_00880</name>
</gene>
<comment type="caution">
    <text evidence="2">The sequence shown here is derived from an EMBL/GenBank/DDBJ whole genome shotgun (WGS) entry which is preliminary data.</text>
</comment>
<evidence type="ECO:0000313" key="2">
    <source>
        <dbReference type="EMBL" id="NNH21661.1"/>
    </source>
</evidence>
<proteinExistence type="predicted"/>
<dbReference type="RefSeq" id="WP_171201529.1">
    <property type="nucleotide sequence ID" value="NZ_BAAANP010000006.1"/>
</dbReference>
<dbReference type="EMBL" id="JABEMA010000004">
    <property type="protein sequence ID" value="NNH21661.1"/>
    <property type="molecule type" value="Genomic_DNA"/>
</dbReference>
<keyword evidence="3" id="KW-1185">Reference proteome</keyword>
<name>A0A849BGG4_9ACTN</name>
<accession>A0A849BGG4</accession>
<dbReference type="Proteomes" id="UP000555552">
    <property type="component" value="Unassembled WGS sequence"/>
</dbReference>
<dbReference type="AlphaFoldDB" id="A0A849BGG4"/>
<reference evidence="2 3" key="1">
    <citation type="submission" date="2020-05" db="EMBL/GenBank/DDBJ databases">
        <title>MicrobeNet Type strains.</title>
        <authorList>
            <person name="Nicholson A.C."/>
        </authorList>
    </citation>
    <scope>NUCLEOTIDE SEQUENCE [LARGE SCALE GENOMIC DNA]</scope>
    <source>
        <strain evidence="2 3">JCM 14547</strain>
    </source>
</reference>
<sequence length="91" mass="9983">MPTPPADHPALDLELPAPAPPPAPRRAAARPATTPRPALGATPADTWWDHLTPDRRAQIHRWITQRTHHHDHVDGQLDALDALIDDSGVPR</sequence>
<protein>
    <submittedName>
        <fullName evidence="2">Uncharacterized protein</fullName>
    </submittedName>
</protein>
<feature type="compositionally biased region" description="Low complexity" evidence="1">
    <location>
        <begin position="25"/>
        <end position="44"/>
    </location>
</feature>
<evidence type="ECO:0000256" key="1">
    <source>
        <dbReference type="SAM" id="MobiDB-lite"/>
    </source>
</evidence>